<keyword evidence="1" id="KW-0812">Transmembrane</keyword>
<proteinExistence type="predicted"/>
<dbReference type="AlphaFoldDB" id="A0A5F1ZBS7"/>
<feature type="transmembrane region" description="Helical" evidence="1">
    <location>
        <begin position="135"/>
        <end position="161"/>
    </location>
</feature>
<dbReference type="OrthoDB" id="320304at2"/>
<accession>A0A5F1ZBS7</accession>
<feature type="transmembrane region" description="Helical" evidence="1">
    <location>
        <begin position="90"/>
        <end position="123"/>
    </location>
</feature>
<keyword evidence="1" id="KW-0472">Membrane</keyword>
<evidence type="ECO:0008006" key="4">
    <source>
        <dbReference type="Google" id="ProtNLM"/>
    </source>
</evidence>
<protein>
    <recommendedName>
        <fullName evidence="4">Glycosyltransferase RgtA/B/C/D-like domain-containing protein</fullName>
    </recommendedName>
</protein>
<gene>
    <name evidence="2" type="ORF">EHQ30_07915</name>
</gene>
<comment type="caution">
    <text evidence="2">The sequence shown here is derived from an EMBL/GenBank/DDBJ whole genome shotgun (WGS) entry which is preliminary data.</text>
</comment>
<feature type="transmembrane region" description="Helical" evidence="1">
    <location>
        <begin position="253"/>
        <end position="273"/>
    </location>
</feature>
<name>A0A5F1ZBS7_9LEPT</name>
<reference evidence="2" key="1">
    <citation type="journal article" date="2019" name="PLoS Negl. Trop. Dis.">
        <title>Revisiting the worldwide diversity of Leptospira species in the environment.</title>
        <authorList>
            <person name="Vincent A.T."/>
            <person name="Schiettekatte O."/>
            <person name="Bourhy P."/>
            <person name="Veyrier F.J."/>
            <person name="Picardeau M."/>
        </authorList>
    </citation>
    <scope>NUCLEOTIDE SEQUENCE [LARGE SCALE GENOMIC DNA]</scope>
    <source>
        <strain evidence="2">201800277</strain>
    </source>
</reference>
<feature type="transmembrane region" description="Helical" evidence="1">
    <location>
        <begin position="62"/>
        <end position="78"/>
    </location>
</feature>
<keyword evidence="3" id="KW-1185">Reference proteome</keyword>
<feature type="transmembrane region" description="Helical" evidence="1">
    <location>
        <begin position="173"/>
        <end position="190"/>
    </location>
</feature>
<evidence type="ECO:0000256" key="1">
    <source>
        <dbReference type="SAM" id="Phobius"/>
    </source>
</evidence>
<evidence type="ECO:0000313" key="2">
    <source>
        <dbReference type="EMBL" id="TGK96514.1"/>
    </source>
</evidence>
<evidence type="ECO:0000313" key="3">
    <source>
        <dbReference type="Proteomes" id="UP000297891"/>
    </source>
</evidence>
<feature type="transmembrane region" description="Helical" evidence="1">
    <location>
        <begin position="224"/>
        <end position="241"/>
    </location>
</feature>
<sequence length="456" mass="53246">MPDADIFYHFAVAKLYASQGFVHSLPWPELGIQSVEFTDYHFLIHLTQIPFTLLPLDENVKIKLYIFFTLAFLLFQLFRYFESIGFKNSYYFLGVWFVLGSTLFTGRLLFGRGNVILFAILFLALRLWNDDKHKFLFGLGFLSVWAYSGFPLLFIVFGLLCLADWSRNKRRNYSFLLLGIMSGLVIHPSFPNQWSGYFLELIIQSFPPPAVEPIAEWLPPTKELLFLGFFPILPLLGITFLQLKKRKMNSPSIVFLFLAIISLIIAGASLRVFEASFLFFFLFLFHNIQLSKNLQILSVIFLILLQLPITYKKNSDHFKTTNPKLIFATTEWIKRNIPPKERIFLSWADYPYFTYKNPEYTYLFGLNPLYAWAKNPELYLAEKNFFDGSVNGFQMIPQILGYKVVIINKQFYPYSAETFGKLNKNYSLDFQNEKYNVYIFTKEAAKTTIDNNIIVK</sequence>
<keyword evidence="1" id="KW-1133">Transmembrane helix</keyword>
<dbReference type="EMBL" id="RQFP01000001">
    <property type="protein sequence ID" value="TGK96514.1"/>
    <property type="molecule type" value="Genomic_DNA"/>
</dbReference>
<organism evidence="2 3">
    <name type="scientific">Leptospira brenneri</name>
    <dbReference type="NCBI Taxonomy" id="2023182"/>
    <lineage>
        <taxon>Bacteria</taxon>
        <taxon>Pseudomonadati</taxon>
        <taxon>Spirochaetota</taxon>
        <taxon>Spirochaetia</taxon>
        <taxon>Leptospirales</taxon>
        <taxon>Leptospiraceae</taxon>
        <taxon>Leptospira</taxon>
    </lineage>
</organism>
<dbReference type="Proteomes" id="UP000297891">
    <property type="component" value="Unassembled WGS sequence"/>
</dbReference>